<dbReference type="InterPro" id="IPR046342">
    <property type="entry name" value="CBS_dom_sf"/>
</dbReference>
<reference evidence="1 2" key="1">
    <citation type="journal article" date="2020" name="Nat. Food">
        <title>A phased Vanilla planifolia genome enables genetic improvement of flavour and production.</title>
        <authorList>
            <person name="Hasing T."/>
            <person name="Tang H."/>
            <person name="Brym M."/>
            <person name="Khazi F."/>
            <person name="Huang T."/>
            <person name="Chambers A.H."/>
        </authorList>
    </citation>
    <scope>NUCLEOTIDE SEQUENCE [LARGE SCALE GENOMIC DNA]</scope>
    <source>
        <tissue evidence="1">Leaf</tissue>
    </source>
</reference>
<dbReference type="OrthoDB" id="449052at2759"/>
<organism evidence="1 2">
    <name type="scientific">Vanilla planifolia</name>
    <name type="common">Vanilla</name>
    <dbReference type="NCBI Taxonomy" id="51239"/>
    <lineage>
        <taxon>Eukaryota</taxon>
        <taxon>Viridiplantae</taxon>
        <taxon>Streptophyta</taxon>
        <taxon>Embryophyta</taxon>
        <taxon>Tracheophyta</taxon>
        <taxon>Spermatophyta</taxon>
        <taxon>Magnoliopsida</taxon>
        <taxon>Liliopsida</taxon>
        <taxon>Asparagales</taxon>
        <taxon>Orchidaceae</taxon>
        <taxon>Vanilloideae</taxon>
        <taxon>Vanilleae</taxon>
        <taxon>Vanilla</taxon>
    </lineage>
</organism>
<evidence type="ECO:0000313" key="1">
    <source>
        <dbReference type="EMBL" id="KAG0482371.1"/>
    </source>
</evidence>
<protein>
    <recommendedName>
        <fullName evidence="3">CBS domain-containing protein</fullName>
    </recommendedName>
</protein>
<evidence type="ECO:0008006" key="3">
    <source>
        <dbReference type="Google" id="ProtNLM"/>
    </source>
</evidence>
<dbReference type="EMBL" id="JADCNM010000005">
    <property type="protein sequence ID" value="KAG0482371.1"/>
    <property type="molecule type" value="Genomic_DNA"/>
</dbReference>
<sequence length="179" mass="19811">MECGGGIGTILVLWHQPCSTWGYKKYFDQVREISGINVGYVKSDIKKLLDLSDGGRPKALQFLLDAKFSAWILFDEQETNALTFRYIALQEVMERLSSPGVRRVVIVEAGSKCVEGIISLSDIFRLELFCPSTVLAAQSSQALRRKSHHGHSLDTQFGPSGKVSIEVQSFCLSPNNLGD</sequence>
<dbReference type="SUPFAM" id="SSF54631">
    <property type="entry name" value="CBS-domain pair"/>
    <property type="match status" value="1"/>
</dbReference>
<dbReference type="Proteomes" id="UP000639772">
    <property type="component" value="Unassembled WGS sequence"/>
</dbReference>
<evidence type="ECO:0000313" key="2">
    <source>
        <dbReference type="Proteomes" id="UP000639772"/>
    </source>
</evidence>
<name>A0A835R447_VANPL</name>
<gene>
    <name evidence="1" type="ORF">HPP92_010455</name>
</gene>
<accession>A0A835R447</accession>
<proteinExistence type="predicted"/>
<dbReference type="AlphaFoldDB" id="A0A835R447"/>
<comment type="caution">
    <text evidence="1">The sequence shown here is derived from an EMBL/GenBank/DDBJ whole genome shotgun (WGS) entry which is preliminary data.</text>
</comment>
<dbReference type="Gene3D" id="3.10.580.10">
    <property type="entry name" value="CBS-domain"/>
    <property type="match status" value="1"/>
</dbReference>